<dbReference type="InterPro" id="IPR015943">
    <property type="entry name" value="WD40/YVTN_repeat-like_dom_sf"/>
</dbReference>
<dbReference type="STRING" id="36842.SAMN02194393_03734"/>
<evidence type="ECO:0000313" key="1">
    <source>
        <dbReference type="EMBL" id="SKC82258.1"/>
    </source>
</evidence>
<organism evidence="1 2">
    <name type="scientific">Maledivibacter halophilus</name>
    <dbReference type="NCBI Taxonomy" id="36842"/>
    <lineage>
        <taxon>Bacteria</taxon>
        <taxon>Bacillati</taxon>
        <taxon>Bacillota</taxon>
        <taxon>Clostridia</taxon>
        <taxon>Peptostreptococcales</taxon>
        <taxon>Caminicellaceae</taxon>
        <taxon>Maledivibacter</taxon>
    </lineage>
</organism>
<proteinExistence type="predicted"/>
<dbReference type="Proteomes" id="UP000190285">
    <property type="component" value="Unassembled WGS sequence"/>
</dbReference>
<dbReference type="EMBL" id="FUZT01000009">
    <property type="protein sequence ID" value="SKC82258.1"/>
    <property type="molecule type" value="Genomic_DNA"/>
</dbReference>
<reference evidence="1 2" key="1">
    <citation type="submission" date="2017-02" db="EMBL/GenBank/DDBJ databases">
        <authorList>
            <person name="Peterson S.W."/>
        </authorList>
    </citation>
    <scope>NUCLEOTIDE SEQUENCE [LARGE SCALE GENOMIC DNA]</scope>
    <source>
        <strain evidence="1 2">M1</strain>
    </source>
</reference>
<keyword evidence="2" id="KW-1185">Reference proteome</keyword>
<evidence type="ECO:0000313" key="2">
    <source>
        <dbReference type="Proteomes" id="UP000190285"/>
    </source>
</evidence>
<protein>
    <submittedName>
        <fullName evidence="1">Uncharacterized protein</fullName>
    </submittedName>
</protein>
<dbReference type="AlphaFoldDB" id="A0A1T5M385"/>
<accession>A0A1T5M385</accession>
<dbReference type="InterPro" id="IPR011047">
    <property type="entry name" value="Quinoprotein_ADH-like_sf"/>
</dbReference>
<dbReference type="Gene3D" id="2.130.10.10">
    <property type="entry name" value="YVTN repeat-like/Quinoprotein amine dehydrogenase"/>
    <property type="match status" value="1"/>
</dbReference>
<gene>
    <name evidence="1" type="ORF">SAMN02194393_03734</name>
</gene>
<name>A0A1T5M385_9FIRM</name>
<sequence>MHIKEGEAYILQCDSAGKMYLIEGSSGEILDKISLGSNVEGSPAVYENMIVVGTRGQRIYGIKIK</sequence>
<dbReference type="SUPFAM" id="SSF50998">
    <property type="entry name" value="Quinoprotein alcohol dehydrogenase-like"/>
    <property type="match status" value="1"/>
</dbReference>